<dbReference type="PANTHER" id="PTHR43364">
    <property type="entry name" value="NADH-SPECIFIC METHYLGLYOXAL REDUCTASE-RELATED"/>
    <property type="match status" value="1"/>
</dbReference>
<evidence type="ECO:0000313" key="2">
    <source>
        <dbReference type="EMBL" id="USY22984.1"/>
    </source>
</evidence>
<accession>A0ABY5DF46</accession>
<dbReference type="SUPFAM" id="SSF51430">
    <property type="entry name" value="NAD(P)-linked oxidoreductase"/>
    <property type="match status" value="1"/>
</dbReference>
<keyword evidence="3" id="KW-1185">Reference proteome</keyword>
<organism evidence="2 3">
    <name type="scientific">Nocardiopsis exhalans</name>
    <dbReference type="NCBI Taxonomy" id="163604"/>
    <lineage>
        <taxon>Bacteria</taxon>
        <taxon>Bacillati</taxon>
        <taxon>Actinomycetota</taxon>
        <taxon>Actinomycetes</taxon>
        <taxon>Streptosporangiales</taxon>
        <taxon>Nocardiopsidaceae</taxon>
        <taxon>Nocardiopsis</taxon>
    </lineage>
</organism>
<dbReference type="PANTHER" id="PTHR43364:SF6">
    <property type="entry name" value="OXIDOREDUCTASE-RELATED"/>
    <property type="match status" value="1"/>
</dbReference>
<evidence type="ECO:0000259" key="1">
    <source>
        <dbReference type="Pfam" id="PF00248"/>
    </source>
</evidence>
<dbReference type="InterPro" id="IPR036812">
    <property type="entry name" value="NAD(P)_OxRdtase_dom_sf"/>
</dbReference>
<dbReference type="RefSeq" id="WP_254421729.1">
    <property type="nucleotide sequence ID" value="NZ_BAAAJB010000051.1"/>
</dbReference>
<gene>
    <name evidence="2" type="ORF">NE857_16000</name>
</gene>
<proteinExistence type="predicted"/>
<dbReference type="Pfam" id="PF00248">
    <property type="entry name" value="Aldo_ket_red"/>
    <property type="match status" value="1"/>
</dbReference>
<dbReference type="EMBL" id="CP099837">
    <property type="protein sequence ID" value="USY22984.1"/>
    <property type="molecule type" value="Genomic_DNA"/>
</dbReference>
<dbReference type="Gene3D" id="3.20.20.100">
    <property type="entry name" value="NADP-dependent oxidoreductase domain"/>
    <property type="match status" value="1"/>
</dbReference>
<dbReference type="InterPro" id="IPR023210">
    <property type="entry name" value="NADP_OxRdtase_dom"/>
</dbReference>
<reference evidence="2" key="1">
    <citation type="submission" date="2022-06" db="EMBL/GenBank/DDBJ databases">
        <authorList>
            <person name="Ping M."/>
        </authorList>
    </citation>
    <scope>NUCLEOTIDE SEQUENCE</scope>
    <source>
        <strain evidence="2">JCM11759T</strain>
    </source>
</reference>
<protein>
    <submittedName>
        <fullName evidence="2">Aldo/keto reductase</fullName>
    </submittedName>
</protein>
<dbReference type="Proteomes" id="UP001055940">
    <property type="component" value="Chromosome"/>
</dbReference>
<name>A0ABY5DF46_9ACTN</name>
<evidence type="ECO:0000313" key="3">
    <source>
        <dbReference type="Proteomes" id="UP001055940"/>
    </source>
</evidence>
<sequence length="326" mass="35600">MRQRVIGTDPATRREVSVLALGTMLMGWRTDERTSFALLDRYVEAGGTFIDTSNNYGTDGGWNGESEILLGRWLRSRGVGEEITVATKLGARPASPGTTYVENREGLSAKVITESTERSLERLGRDRIDLMYAHIEDPGGDVQETVEALAEQVRAGTVDLLGVSNHPSWRVERARGVAAASGLPGYEVLQYQHSYLRPRTDMGDAVCPDGNIGGAGPDILTYVRFNEGLALVAYTPLLSGAYVREDKPLSPDYDHPGTRTRLNVLREVAEETGATPNQVVLAWQLGHELPIIPLAGVSTLAQLEENLAALDLELSREQRTRMDAAQ</sequence>
<dbReference type="InterPro" id="IPR050523">
    <property type="entry name" value="AKR_Detox_Biosynth"/>
</dbReference>
<feature type="domain" description="NADP-dependent oxidoreductase" evidence="1">
    <location>
        <begin position="19"/>
        <end position="325"/>
    </location>
</feature>